<comment type="caution">
    <text evidence="2">The sequence shown here is derived from an EMBL/GenBank/DDBJ whole genome shotgun (WGS) entry which is preliminary data.</text>
</comment>
<reference evidence="2 3" key="1">
    <citation type="submission" date="2014-08" db="EMBL/GenBank/DDBJ databases">
        <title>Porphyromonas gulae strain:COT-052_OH3439 Genome sequencing.</title>
        <authorList>
            <person name="Wallis C."/>
            <person name="Deusch O."/>
            <person name="O'Flynn C."/>
            <person name="Davis I."/>
            <person name="Jospin G."/>
            <person name="Darling A.E."/>
            <person name="Coil D.A."/>
            <person name="Alexiev A."/>
            <person name="Horsfall A."/>
            <person name="Kirkwood N."/>
            <person name="Harris S."/>
            <person name="Eisen J.A."/>
        </authorList>
    </citation>
    <scope>NUCLEOTIDE SEQUENCE [LARGE SCALE GENOMIC DNA]</scope>
    <source>
        <strain evidence="3">COT-052 OH3439</strain>
    </source>
</reference>
<protein>
    <submittedName>
        <fullName evidence="2">Uncharacterized protein</fullName>
    </submittedName>
</protein>
<gene>
    <name evidence="2" type="ORF">HR15_07150</name>
</gene>
<keyword evidence="1" id="KW-1133">Transmembrane helix</keyword>
<dbReference type="PATRIC" id="fig|111105.18.peg.154"/>
<keyword evidence="3" id="KW-1185">Reference proteome</keyword>
<name>A0A0A2F7Z6_9PORP</name>
<proteinExistence type="predicted"/>
<evidence type="ECO:0000256" key="1">
    <source>
        <dbReference type="SAM" id="Phobius"/>
    </source>
</evidence>
<evidence type="ECO:0000313" key="3">
    <source>
        <dbReference type="Proteomes" id="UP000030146"/>
    </source>
</evidence>
<feature type="transmembrane region" description="Helical" evidence="1">
    <location>
        <begin position="24"/>
        <end position="45"/>
    </location>
</feature>
<dbReference type="EMBL" id="JRAK01000091">
    <property type="protein sequence ID" value="KGN87146.1"/>
    <property type="molecule type" value="Genomic_DNA"/>
</dbReference>
<evidence type="ECO:0000313" key="2">
    <source>
        <dbReference type="EMBL" id="KGN87146.1"/>
    </source>
</evidence>
<organism evidence="2 3">
    <name type="scientific">Porphyromonas gulae</name>
    <dbReference type="NCBI Taxonomy" id="111105"/>
    <lineage>
        <taxon>Bacteria</taxon>
        <taxon>Pseudomonadati</taxon>
        <taxon>Bacteroidota</taxon>
        <taxon>Bacteroidia</taxon>
        <taxon>Bacteroidales</taxon>
        <taxon>Porphyromonadaceae</taxon>
        <taxon>Porphyromonas</taxon>
    </lineage>
</organism>
<sequence length="69" mass="7922">MHDLGLNPELESALIFNPKRISNWNAVTFNMVLSSPISYAIAFLPDKGMKDFSQRVLYIIKDKPIKKKK</sequence>
<keyword evidence="1" id="KW-0812">Transmembrane</keyword>
<accession>A0A0A2F7Z6</accession>
<keyword evidence="1" id="KW-0472">Membrane</keyword>
<dbReference type="AlphaFoldDB" id="A0A0A2F7Z6"/>
<dbReference type="Proteomes" id="UP000030146">
    <property type="component" value="Unassembled WGS sequence"/>
</dbReference>